<dbReference type="OrthoDB" id="7863585at2"/>
<dbReference type="EMBL" id="CP030918">
    <property type="protein sequence ID" value="AXC48397.1"/>
    <property type="molecule type" value="Genomic_DNA"/>
</dbReference>
<sequence>MRNAASLALLIVTLLTGIALGHARGRVLAGGTVILCSGEALRVAVLPGPDGGPVSGHAEICPDMALGLMAAIGAPPVQFVGPTPTARLLAAQQAALHLVLPAPMPPRARAPPVVPA</sequence>
<organism evidence="1 2">
    <name type="scientific">Paracoccus suum</name>
    <dbReference type="NCBI Taxonomy" id="2259340"/>
    <lineage>
        <taxon>Bacteria</taxon>
        <taxon>Pseudomonadati</taxon>
        <taxon>Pseudomonadota</taxon>
        <taxon>Alphaproteobacteria</taxon>
        <taxon>Rhodobacterales</taxon>
        <taxon>Paracoccaceae</taxon>
        <taxon>Paracoccus</taxon>
    </lineage>
</organism>
<name>A0A344PG92_9RHOB</name>
<evidence type="ECO:0008006" key="3">
    <source>
        <dbReference type="Google" id="ProtNLM"/>
    </source>
</evidence>
<dbReference type="Proteomes" id="UP000252023">
    <property type="component" value="Chromosome"/>
</dbReference>
<protein>
    <recommendedName>
        <fullName evidence="3">DUF2946 domain-containing protein</fullName>
    </recommendedName>
</protein>
<keyword evidence="2" id="KW-1185">Reference proteome</keyword>
<reference evidence="2" key="1">
    <citation type="submission" date="2018-07" db="EMBL/GenBank/DDBJ databases">
        <title>Genome sequencing of Paracoccus sp. SC2-6.</title>
        <authorList>
            <person name="Heo J."/>
            <person name="Kim S.-J."/>
            <person name="Kwon S.-W."/>
        </authorList>
    </citation>
    <scope>NUCLEOTIDE SEQUENCE [LARGE SCALE GENOMIC DNA]</scope>
    <source>
        <strain evidence="2">SC2-6</strain>
    </source>
</reference>
<dbReference type="KEGG" id="pars:DRW48_00575"/>
<evidence type="ECO:0000313" key="1">
    <source>
        <dbReference type="EMBL" id="AXC48397.1"/>
    </source>
</evidence>
<dbReference type="RefSeq" id="WP_114074717.1">
    <property type="nucleotide sequence ID" value="NZ_CP030918.1"/>
</dbReference>
<dbReference type="AlphaFoldDB" id="A0A344PG92"/>
<proteinExistence type="predicted"/>
<evidence type="ECO:0000313" key="2">
    <source>
        <dbReference type="Proteomes" id="UP000252023"/>
    </source>
</evidence>
<gene>
    <name evidence="1" type="ORF">DRW48_00575</name>
</gene>
<accession>A0A344PG92</accession>